<comment type="caution">
    <text evidence="1">The sequence shown here is derived from an EMBL/GenBank/DDBJ whole genome shotgun (WGS) entry which is preliminary data.</text>
</comment>
<protein>
    <submittedName>
        <fullName evidence="1">Uncharacterized protein</fullName>
    </submittedName>
</protein>
<evidence type="ECO:0000313" key="2">
    <source>
        <dbReference type="Proteomes" id="UP000054078"/>
    </source>
</evidence>
<keyword evidence="2" id="KW-1185">Reference proteome</keyword>
<dbReference type="Proteomes" id="UP000054078">
    <property type="component" value="Unassembled WGS sequence"/>
</dbReference>
<gene>
    <name evidence="1" type="ORF">AUL39_00480</name>
</gene>
<reference evidence="1 2" key="1">
    <citation type="submission" date="2015-12" db="EMBL/GenBank/DDBJ databases">
        <title>Draft Genome Sequence of Olsenella scatoligenes SK9K4T; a Producer of 3-Methylindole- (skatole) and 4-Methylphenol- (p-cresol) Isolated from Pig Feces.</title>
        <authorList>
            <person name="Li X."/>
            <person name="Borg B."/>
            <person name="Canibe N."/>
        </authorList>
    </citation>
    <scope>NUCLEOTIDE SEQUENCE [LARGE SCALE GENOMIC DNA]</scope>
    <source>
        <strain evidence="1 2">SK9K4</strain>
    </source>
</reference>
<organism evidence="1 2">
    <name type="scientific">Tractidigestivibacter scatoligenes</name>
    <name type="common">Olsenella scatoligenes</name>
    <dbReference type="NCBI Taxonomy" id="1299998"/>
    <lineage>
        <taxon>Bacteria</taxon>
        <taxon>Bacillati</taxon>
        <taxon>Actinomycetota</taxon>
        <taxon>Coriobacteriia</taxon>
        <taxon>Coriobacteriales</taxon>
        <taxon>Atopobiaceae</taxon>
        <taxon>Tractidigestivibacter</taxon>
    </lineage>
</organism>
<sequence length="68" mass="7312">MRPGDDEKTEVVSGVKVTSLERTIADCLRTLSLPAGLAVADSALRDYGLSREDLANFVQAQPHARGSR</sequence>
<proteinExistence type="predicted"/>
<name>A0A100YWA4_TRASO</name>
<evidence type="ECO:0000313" key="1">
    <source>
        <dbReference type="EMBL" id="KUH58866.1"/>
    </source>
</evidence>
<dbReference type="EMBL" id="LOJF01000001">
    <property type="protein sequence ID" value="KUH58866.1"/>
    <property type="molecule type" value="Genomic_DNA"/>
</dbReference>
<dbReference type="AlphaFoldDB" id="A0A100YWA4"/>
<accession>A0A100YWA4</accession>